<feature type="compositionally biased region" description="Basic residues" evidence="1">
    <location>
        <begin position="327"/>
        <end position="343"/>
    </location>
</feature>
<dbReference type="OrthoDB" id="439993at2759"/>
<sequence>MAPPFQFVPRALRLKGVREPANPPRKRPPPKVRSCPEDRLCTFVEQNEVTSSAAPPTSDEDQQSLALAFRDKTTEADTSNSQDQIRPRSDTAHGSKHTEASVTEDYLAQIVCGVDLLFTDYAIQSRKGSKWLKDHYQHDPRGNEYIAIKDIVDHPYIDRLRPTPTEALIRRALQEKASMFLEISEDGTLVRRNPFFYPYKFTPENSFSEVDDSGVTYWHQKTVYIEPHDLTLVKNPAKFSWYLQTQVFRGDIWLPIQHILPMHKSCAFVVTTRNVVQQEAWTHIDIPISWKVMSWVEHKKRTEEYLEILQNEKEELEAEAENEVKRKNGSQRKRGGRIKKKRKHEETSEQPTPPVEPPPKKNSAQGHGTKIFFED</sequence>
<dbReference type="EMBL" id="MCFA01000184">
    <property type="protein sequence ID" value="ORY00375.1"/>
    <property type="molecule type" value="Genomic_DNA"/>
</dbReference>
<dbReference type="AlphaFoldDB" id="A0A1Y1YS31"/>
<proteinExistence type="predicted"/>
<gene>
    <name evidence="2" type="ORF">BCR34DRAFT_606275</name>
</gene>
<protein>
    <submittedName>
        <fullName evidence="2">Uncharacterized protein</fullName>
    </submittedName>
</protein>
<reference evidence="2 3" key="1">
    <citation type="submission" date="2016-07" db="EMBL/GenBank/DDBJ databases">
        <title>Pervasive Adenine N6-methylation of Active Genes in Fungi.</title>
        <authorList>
            <consortium name="DOE Joint Genome Institute"/>
            <person name="Mondo S.J."/>
            <person name="Dannebaum R.O."/>
            <person name="Kuo R.C."/>
            <person name="Labutti K."/>
            <person name="Haridas S."/>
            <person name="Kuo A."/>
            <person name="Salamov A."/>
            <person name="Ahrendt S.R."/>
            <person name="Lipzen A."/>
            <person name="Sullivan W."/>
            <person name="Andreopoulos W.B."/>
            <person name="Clum A."/>
            <person name="Lindquist E."/>
            <person name="Daum C."/>
            <person name="Ramamoorthy G.K."/>
            <person name="Gryganskyi A."/>
            <person name="Culley D."/>
            <person name="Magnuson J.K."/>
            <person name="James T.Y."/>
            <person name="O'Malley M.A."/>
            <person name="Stajich J.E."/>
            <person name="Spatafora J.W."/>
            <person name="Visel A."/>
            <person name="Grigoriev I.V."/>
        </authorList>
    </citation>
    <scope>NUCLEOTIDE SEQUENCE [LARGE SCALE GENOMIC DNA]</scope>
    <source>
        <strain evidence="2 3">CBS 115471</strain>
    </source>
</reference>
<organism evidence="2 3">
    <name type="scientific">Clohesyomyces aquaticus</name>
    <dbReference type="NCBI Taxonomy" id="1231657"/>
    <lineage>
        <taxon>Eukaryota</taxon>
        <taxon>Fungi</taxon>
        <taxon>Dikarya</taxon>
        <taxon>Ascomycota</taxon>
        <taxon>Pezizomycotina</taxon>
        <taxon>Dothideomycetes</taxon>
        <taxon>Pleosporomycetidae</taxon>
        <taxon>Pleosporales</taxon>
        <taxon>Lindgomycetaceae</taxon>
        <taxon>Clohesyomyces</taxon>
    </lineage>
</organism>
<evidence type="ECO:0000256" key="1">
    <source>
        <dbReference type="SAM" id="MobiDB-lite"/>
    </source>
</evidence>
<feature type="region of interest" description="Disordered" evidence="1">
    <location>
        <begin position="72"/>
        <end position="100"/>
    </location>
</feature>
<keyword evidence="3" id="KW-1185">Reference proteome</keyword>
<comment type="caution">
    <text evidence="2">The sequence shown here is derived from an EMBL/GenBank/DDBJ whole genome shotgun (WGS) entry which is preliminary data.</text>
</comment>
<accession>A0A1Y1YS31</accession>
<name>A0A1Y1YS31_9PLEO</name>
<dbReference type="Proteomes" id="UP000193144">
    <property type="component" value="Unassembled WGS sequence"/>
</dbReference>
<feature type="region of interest" description="Disordered" evidence="1">
    <location>
        <begin position="1"/>
        <end position="38"/>
    </location>
</feature>
<evidence type="ECO:0000313" key="3">
    <source>
        <dbReference type="Proteomes" id="UP000193144"/>
    </source>
</evidence>
<evidence type="ECO:0000313" key="2">
    <source>
        <dbReference type="EMBL" id="ORY00375.1"/>
    </source>
</evidence>
<feature type="compositionally biased region" description="Basic and acidic residues" evidence="1">
    <location>
        <begin position="85"/>
        <end position="99"/>
    </location>
</feature>
<feature type="region of interest" description="Disordered" evidence="1">
    <location>
        <begin position="316"/>
        <end position="375"/>
    </location>
</feature>